<dbReference type="GO" id="GO:0097177">
    <property type="term" value="F:mitochondrial ribosome binding"/>
    <property type="evidence" value="ECO:0007669"/>
    <property type="project" value="TreeGrafter"/>
</dbReference>
<dbReference type="InterPro" id="IPR005225">
    <property type="entry name" value="Small_GTP-bd"/>
</dbReference>
<dbReference type="InterPro" id="IPR027417">
    <property type="entry name" value="P-loop_NTPase"/>
</dbReference>
<dbReference type="PRINTS" id="PR00315">
    <property type="entry name" value="ELONGATNFCT"/>
</dbReference>
<keyword evidence="4" id="KW-1185">Reference proteome</keyword>
<keyword evidence="1" id="KW-0472">Membrane</keyword>
<dbReference type="PANTHER" id="PTHR43512">
    <property type="entry name" value="TRANSLATION FACTOR GUF1-RELATED"/>
    <property type="match status" value="1"/>
</dbReference>
<dbReference type="Gene3D" id="3.40.50.300">
    <property type="entry name" value="P-loop containing nucleotide triphosphate hydrolases"/>
    <property type="match status" value="1"/>
</dbReference>
<dbReference type="WBParaSite" id="jg20875">
    <property type="protein sequence ID" value="jg20875"/>
    <property type="gene ID" value="jg20875"/>
</dbReference>
<dbReference type="InterPro" id="IPR006297">
    <property type="entry name" value="EF-4"/>
</dbReference>
<reference evidence="5" key="1">
    <citation type="submission" date="2022-11" db="UniProtKB">
        <authorList>
            <consortium name="WormBaseParasite"/>
        </authorList>
    </citation>
    <scope>IDENTIFICATION</scope>
</reference>
<feature type="compositionally biased region" description="Acidic residues" evidence="2">
    <location>
        <begin position="41"/>
        <end position="53"/>
    </location>
</feature>
<evidence type="ECO:0000313" key="4">
    <source>
        <dbReference type="Proteomes" id="UP000887574"/>
    </source>
</evidence>
<dbReference type="AlphaFoldDB" id="A0A915DK27"/>
<dbReference type="GO" id="GO:0005525">
    <property type="term" value="F:GTP binding"/>
    <property type="evidence" value="ECO:0007669"/>
    <property type="project" value="InterPro"/>
</dbReference>
<dbReference type="PANTHER" id="PTHR43512:SF7">
    <property type="entry name" value="TRANSLATION FACTOR GUF1, MITOCHONDRIAL"/>
    <property type="match status" value="1"/>
</dbReference>
<organism evidence="4 5">
    <name type="scientific">Ditylenchus dipsaci</name>
    <dbReference type="NCBI Taxonomy" id="166011"/>
    <lineage>
        <taxon>Eukaryota</taxon>
        <taxon>Metazoa</taxon>
        <taxon>Ecdysozoa</taxon>
        <taxon>Nematoda</taxon>
        <taxon>Chromadorea</taxon>
        <taxon>Rhabditida</taxon>
        <taxon>Tylenchina</taxon>
        <taxon>Tylenchomorpha</taxon>
        <taxon>Sphaerularioidea</taxon>
        <taxon>Anguinidae</taxon>
        <taxon>Anguininae</taxon>
        <taxon>Ditylenchus</taxon>
    </lineage>
</organism>
<feature type="domain" description="Tr-type G" evidence="3">
    <location>
        <begin position="67"/>
        <end position="191"/>
    </location>
</feature>
<dbReference type="GO" id="GO:0005739">
    <property type="term" value="C:mitochondrion"/>
    <property type="evidence" value="ECO:0007669"/>
    <property type="project" value="TreeGrafter"/>
</dbReference>
<evidence type="ECO:0000259" key="3">
    <source>
        <dbReference type="PROSITE" id="PS51722"/>
    </source>
</evidence>
<accession>A0A915DK27</accession>
<sequence length="191" mass="21534">MGSHLCILIRFSSNFGVPRQRVVRRRVAESKVGGKRGTQEEVSEEEGAQEESYDLANLPSLERFPPEKIRNFGIVAHVDHGKSTLADRLLQLTNVIPKEEKKQFLDKLQVERERGITVKAQTCTMIYKDYMINLIDTPGHVDFSFEVARSLTACDGILLLVAANQGVQAQTIANFGWLLSRTRSSYLLLTR</sequence>
<dbReference type="GO" id="GO:0003924">
    <property type="term" value="F:GTPase activity"/>
    <property type="evidence" value="ECO:0007669"/>
    <property type="project" value="InterPro"/>
</dbReference>
<dbReference type="SUPFAM" id="SSF52540">
    <property type="entry name" value="P-loop containing nucleoside triphosphate hydrolases"/>
    <property type="match status" value="1"/>
</dbReference>
<dbReference type="InterPro" id="IPR000795">
    <property type="entry name" value="T_Tr_GTP-bd_dom"/>
</dbReference>
<evidence type="ECO:0000313" key="5">
    <source>
        <dbReference type="WBParaSite" id="jg20875"/>
    </source>
</evidence>
<dbReference type="GO" id="GO:0045727">
    <property type="term" value="P:positive regulation of translation"/>
    <property type="evidence" value="ECO:0007669"/>
    <property type="project" value="TreeGrafter"/>
</dbReference>
<proteinExistence type="predicted"/>
<evidence type="ECO:0000256" key="1">
    <source>
        <dbReference type="ARBA" id="ARBA00023136"/>
    </source>
</evidence>
<dbReference type="InterPro" id="IPR031157">
    <property type="entry name" value="G_TR_CS"/>
</dbReference>
<dbReference type="Proteomes" id="UP000887574">
    <property type="component" value="Unplaced"/>
</dbReference>
<protein>
    <submittedName>
        <fullName evidence="5">Tr-type G domain-containing protein</fullName>
    </submittedName>
</protein>
<dbReference type="PROSITE" id="PS00301">
    <property type="entry name" value="G_TR_1"/>
    <property type="match status" value="1"/>
</dbReference>
<dbReference type="NCBIfam" id="TIGR00231">
    <property type="entry name" value="small_GTP"/>
    <property type="match status" value="1"/>
</dbReference>
<evidence type="ECO:0000256" key="2">
    <source>
        <dbReference type="SAM" id="MobiDB-lite"/>
    </source>
</evidence>
<feature type="region of interest" description="Disordered" evidence="2">
    <location>
        <begin position="28"/>
        <end position="53"/>
    </location>
</feature>
<dbReference type="PROSITE" id="PS51722">
    <property type="entry name" value="G_TR_2"/>
    <property type="match status" value="1"/>
</dbReference>
<name>A0A915DK27_9BILA</name>
<dbReference type="Pfam" id="PF00009">
    <property type="entry name" value="GTP_EFTU"/>
    <property type="match status" value="1"/>
</dbReference>